<evidence type="ECO:0000256" key="1">
    <source>
        <dbReference type="SAM" id="MobiDB-lite"/>
    </source>
</evidence>
<accession>K0S122</accession>
<feature type="non-terminal residue" evidence="2">
    <location>
        <position position="125"/>
    </location>
</feature>
<evidence type="ECO:0000313" key="3">
    <source>
        <dbReference type="Proteomes" id="UP000266841"/>
    </source>
</evidence>
<reference evidence="2 3" key="1">
    <citation type="journal article" date="2012" name="Genome Biol.">
        <title>Genome and low-iron response of an oceanic diatom adapted to chronic iron limitation.</title>
        <authorList>
            <person name="Lommer M."/>
            <person name="Specht M."/>
            <person name="Roy A.S."/>
            <person name="Kraemer L."/>
            <person name="Andreson R."/>
            <person name="Gutowska M.A."/>
            <person name="Wolf J."/>
            <person name="Bergner S.V."/>
            <person name="Schilhabel M.B."/>
            <person name="Klostermeier U.C."/>
            <person name="Beiko R.G."/>
            <person name="Rosenstiel P."/>
            <person name="Hippler M."/>
            <person name="Laroche J."/>
        </authorList>
    </citation>
    <scope>NUCLEOTIDE SEQUENCE [LARGE SCALE GENOMIC DNA]</scope>
    <source>
        <strain evidence="2 3">CCMP1005</strain>
    </source>
</reference>
<name>K0S122_THAOC</name>
<organism evidence="2 3">
    <name type="scientific">Thalassiosira oceanica</name>
    <name type="common">Marine diatom</name>
    <dbReference type="NCBI Taxonomy" id="159749"/>
    <lineage>
        <taxon>Eukaryota</taxon>
        <taxon>Sar</taxon>
        <taxon>Stramenopiles</taxon>
        <taxon>Ochrophyta</taxon>
        <taxon>Bacillariophyta</taxon>
        <taxon>Coscinodiscophyceae</taxon>
        <taxon>Thalassiosirophycidae</taxon>
        <taxon>Thalassiosirales</taxon>
        <taxon>Thalassiosiraceae</taxon>
        <taxon>Thalassiosira</taxon>
    </lineage>
</organism>
<gene>
    <name evidence="2" type="ORF">THAOC_20039</name>
</gene>
<comment type="caution">
    <text evidence="2">The sequence shown here is derived from an EMBL/GenBank/DDBJ whole genome shotgun (WGS) entry which is preliminary data.</text>
</comment>
<proteinExistence type="predicted"/>
<sequence>MYDELVECRVSRETADKLRRACGELGRRGAAAEDAAEEDAAGRRGGSEDGVESEDEAGEAEGAVAGAGIPDGGSASDPPVRCERCVVCNPGRDPHDAREPAGSAREAPYDGVGRAPPAGVRGVTQ</sequence>
<evidence type="ECO:0000313" key="2">
    <source>
        <dbReference type="EMBL" id="EJK59703.1"/>
    </source>
</evidence>
<dbReference type="AlphaFoldDB" id="K0S122"/>
<dbReference type="EMBL" id="AGNL01022503">
    <property type="protein sequence ID" value="EJK59703.1"/>
    <property type="molecule type" value="Genomic_DNA"/>
</dbReference>
<keyword evidence="3" id="KW-1185">Reference proteome</keyword>
<dbReference type="Proteomes" id="UP000266841">
    <property type="component" value="Unassembled WGS sequence"/>
</dbReference>
<feature type="region of interest" description="Disordered" evidence="1">
    <location>
        <begin position="24"/>
        <end position="125"/>
    </location>
</feature>
<feature type="compositionally biased region" description="Acidic residues" evidence="1">
    <location>
        <begin position="49"/>
        <end position="59"/>
    </location>
</feature>
<protein>
    <submittedName>
        <fullName evidence="2">Uncharacterized protein</fullName>
    </submittedName>
</protein>